<feature type="transmembrane region" description="Helical" evidence="1">
    <location>
        <begin position="39"/>
        <end position="61"/>
    </location>
</feature>
<keyword evidence="1" id="KW-0812">Transmembrane</keyword>
<proteinExistence type="predicted"/>
<name>A0AAT9FIZ3_9BACT</name>
<accession>A0AAT9FIZ3</accession>
<dbReference type="KEGG" id="osu:NT6N_09840"/>
<feature type="domain" description="DUF4328" evidence="2">
    <location>
        <begin position="80"/>
        <end position="223"/>
    </location>
</feature>
<sequence length="235" mass="26635">MDKPSNPYATPVAASDQVDASNLQGTYGPFRNNGTLKKILVSLLVIDAMLNIFNTGILNYMDMQQYENTEYLLSEDTSQLDNIIGIGGLAHAGLNIILIIFFCIWINRSCKNAWLLDPPRMSVTPGWSVGYFFIPILLLWKPYTAMKEIRSASYGKDHALKAVLPLWWTFWLMTMLIGNITFRIYMNSDDTESYLMACKLDLVATPLNVVLDYLAIALVTGITLAQQRRLKNWHQ</sequence>
<evidence type="ECO:0000313" key="3">
    <source>
        <dbReference type="EMBL" id="BDS05944.1"/>
    </source>
</evidence>
<dbReference type="AlphaFoldDB" id="A0AAT9FIZ3"/>
<feature type="transmembrane region" description="Helical" evidence="1">
    <location>
        <begin position="82"/>
        <end position="107"/>
    </location>
</feature>
<organism evidence="3">
    <name type="scientific">Oceaniferula spumae</name>
    <dbReference type="NCBI Taxonomy" id="2979115"/>
    <lineage>
        <taxon>Bacteria</taxon>
        <taxon>Pseudomonadati</taxon>
        <taxon>Verrucomicrobiota</taxon>
        <taxon>Verrucomicrobiia</taxon>
        <taxon>Verrucomicrobiales</taxon>
        <taxon>Verrucomicrobiaceae</taxon>
        <taxon>Oceaniferula</taxon>
    </lineage>
</organism>
<feature type="transmembrane region" description="Helical" evidence="1">
    <location>
        <begin position="206"/>
        <end position="225"/>
    </location>
</feature>
<reference evidence="3" key="1">
    <citation type="submission" date="2024-07" db="EMBL/GenBank/DDBJ databases">
        <title>Complete genome sequence of Verrucomicrobiaceae bacterium NT6N.</title>
        <authorList>
            <person name="Huang C."/>
            <person name="Takami H."/>
            <person name="Hamasaki K."/>
        </authorList>
    </citation>
    <scope>NUCLEOTIDE SEQUENCE</scope>
    <source>
        <strain evidence="3">NT6N</strain>
    </source>
</reference>
<protein>
    <recommendedName>
        <fullName evidence="2">DUF4328 domain-containing protein</fullName>
    </recommendedName>
</protein>
<keyword evidence="1" id="KW-0472">Membrane</keyword>
<keyword evidence="1" id="KW-1133">Transmembrane helix</keyword>
<evidence type="ECO:0000259" key="2">
    <source>
        <dbReference type="Pfam" id="PF14219"/>
    </source>
</evidence>
<dbReference type="EMBL" id="AP026866">
    <property type="protein sequence ID" value="BDS05944.1"/>
    <property type="molecule type" value="Genomic_DNA"/>
</dbReference>
<gene>
    <name evidence="3" type="ORF">NT6N_09840</name>
</gene>
<evidence type="ECO:0000256" key="1">
    <source>
        <dbReference type="SAM" id="Phobius"/>
    </source>
</evidence>
<dbReference type="Pfam" id="PF14219">
    <property type="entry name" value="DUF4328"/>
    <property type="match status" value="1"/>
</dbReference>
<feature type="transmembrane region" description="Helical" evidence="1">
    <location>
        <begin position="127"/>
        <end position="143"/>
    </location>
</feature>
<feature type="transmembrane region" description="Helical" evidence="1">
    <location>
        <begin position="164"/>
        <end position="186"/>
    </location>
</feature>
<dbReference type="InterPro" id="IPR025565">
    <property type="entry name" value="DUF4328"/>
</dbReference>